<dbReference type="AlphaFoldDB" id="D0LDG2"/>
<dbReference type="PANTHER" id="PTHR43072:SF23">
    <property type="entry name" value="UPF0039 PROTEIN C11D3.02C"/>
    <property type="match status" value="1"/>
</dbReference>
<dbReference type="CDD" id="cd04301">
    <property type="entry name" value="NAT_SF"/>
    <property type="match status" value="1"/>
</dbReference>
<dbReference type="PANTHER" id="PTHR43072">
    <property type="entry name" value="N-ACETYLTRANSFERASE"/>
    <property type="match status" value="1"/>
</dbReference>
<dbReference type="GO" id="GO:0016747">
    <property type="term" value="F:acyltransferase activity, transferring groups other than amino-acyl groups"/>
    <property type="evidence" value="ECO:0007669"/>
    <property type="project" value="InterPro"/>
</dbReference>
<evidence type="ECO:0000259" key="3">
    <source>
        <dbReference type="PROSITE" id="PS51186"/>
    </source>
</evidence>
<feature type="domain" description="N-acetyltransferase" evidence="3">
    <location>
        <begin position="7"/>
        <end position="166"/>
    </location>
</feature>
<keyword evidence="2" id="KW-0012">Acyltransferase</keyword>
<dbReference type="OrthoDB" id="9781848at2"/>
<reference evidence="5" key="1">
    <citation type="submission" date="2009-10" db="EMBL/GenBank/DDBJ databases">
        <title>The complete chromosome of Gordonia bronchialis DSM 43247.</title>
        <authorList>
            <consortium name="US DOE Joint Genome Institute (JGI-PGF)"/>
            <person name="Lucas S."/>
            <person name="Copeland A."/>
            <person name="Lapidus A."/>
            <person name="Glavina del Rio T."/>
            <person name="Dalin E."/>
            <person name="Tice H."/>
            <person name="Bruce D."/>
            <person name="Goodwin L."/>
            <person name="Pitluck S."/>
            <person name="Kyrpides N."/>
            <person name="Mavromatis K."/>
            <person name="Ivanova N."/>
            <person name="Ovchinnikova G."/>
            <person name="Saunders E."/>
            <person name="Brettin T."/>
            <person name="Detter J.C."/>
            <person name="Han C."/>
            <person name="Larimer F."/>
            <person name="Land M."/>
            <person name="Hauser L."/>
            <person name="Markowitz V."/>
            <person name="Cheng J.-F."/>
            <person name="Hugenholtz P."/>
            <person name="Woyke T."/>
            <person name="Wu D."/>
            <person name="Jando M."/>
            <person name="Schneider S."/>
            <person name="Goeker M."/>
            <person name="Klenk H.-P."/>
            <person name="Eisen J.A."/>
        </authorList>
    </citation>
    <scope>NUCLEOTIDE SEQUENCE [LARGE SCALE GENOMIC DNA]</scope>
    <source>
        <strain evidence="5">ATCC 25592 / DSM 43247 / BCRC 13721 / JCM 3198 / KCTC 3076 / NBRC 16047 / NCTC 10667</strain>
    </source>
</reference>
<proteinExistence type="predicted"/>
<keyword evidence="1" id="KW-0808">Transferase</keyword>
<accession>D0LDG2</accession>
<dbReference type="Gene3D" id="3.40.630.30">
    <property type="match status" value="1"/>
</dbReference>
<keyword evidence="5" id="KW-1185">Reference proteome</keyword>
<dbReference type="InterPro" id="IPR016181">
    <property type="entry name" value="Acyl_CoA_acyltransferase"/>
</dbReference>
<dbReference type="Proteomes" id="UP000001219">
    <property type="component" value="Chromosome"/>
</dbReference>
<evidence type="ECO:0000256" key="2">
    <source>
        <dbReference type="ARBA" id="ARBA00023315"/>
    </source>
</evidence>
<dbReference type="eggNOG" id="COG0456">
    <property type="taxonomic scope" value="Bacteria"/>
</dbReference>
<dbReference type="SUPFAM" id="SSF55729">
    <property type="entry name" value="Acyl-CoA N-acyltransferases (Nat)"/>
    <property type="match status" value="1"/>
</dbReference>
<dbReference type="RefSeq" id="WP_012832371.1">
    <property type="nucleotide sequence ID" value="NC_013441.1"/>
</dbReference>
<reference evidence="4 5" key="2">
    <citation type="journal article" date="2010" name="Stand. Genomic Sci.">
        <title>Complete genome sequence of Gordonia bronchialis type strain (3410).</title>
        <authorList>
            <person name="Ivanova N."/>
            <person name="Sikorski J."/>
            <person name="Jando M."/>
            <person name="Lapidus A."/>
            <person name="Nolan M."/>
            <person name="Lucas S."/>
            <person name="Del Rio T.G."/>
            <person name="Tice H."/>
            <person name="Copeland A."/>
            <person name="Cheng J.F."/>
            <person name="Chen F."/>
            <person name="Bruce D."/>
            <person name="Goodwin L."/>
            <person name="Pitluck S."/>
            <person name="Mavromatis K."/>
            <person name="Ovchinnikova G."/>
            <person name="Pati A."/>
            <person name="Chen A."/>
            <person name="Palaniappan K."/>
            <person name="Land M."/>
            <person name="Hauser L."/>
            <person name="Chang Y.J."/>
            <person name="Jeffries C.D."/>
            <person name="Chain P."/>
            <person name="Saunders E."/>
            <person name="Han C."/>
            <person name="Detter J.C."/>
            <person name="Brettin T."/>
            <person name="Rohde M."/>
            <person name="Goker M."/>
            <person name="Bristow J."/>
            <person name="Eisen J.A."/>
            <person name="Markowitz V."/>
            <person name="Hugenholtz P."/>
            <person name="Klenk H.P."/>
            <person name="Kyrpides N.C."/>
        </authorList>
    </citation>
    <scope>NUCLEOTIDE SEQUENCE [LARGE SCALE GENOMIC DNA]</scope>
    <source>
        <strain evidence="5">ATCC 25592 / DSM 43247 / BCRC 13721 / JCM 3198 / KCTC 3076 / NBRC 16047 / NCTC 10667</strain>
    </source>
</reference>
<dbReference type="KEGG" id="gbr:Gbro_0449"/>
<dbReference type="Pfam" id="PF00583">
    <property type="entry name" value="Acetyltransf_1"/>
    <property type="match status" value="1"/>
</dbReference>
<dbReference type="InterPro" id="IPR000182">
    <property type="entry name" value="GNAT_dom"/>
</dbReference>
<dbReference type="HOGENOM" id="CLU_1631931_0_0_11"/>
<dbReference type="PROSITE" id="PS51186">
    <property type="entry name" value="GNAT"/>
    <property type="match status" value="1"/>
</dbReference>
<evidence type="ECO:0000256" key="1">
    <source>
        <dbReference type="ARBA" id="ARBA00022679"/>
    </source>
</evidence>
<dbReference type="EMBL" id="CP001802">
    <property type="protein sequence ID" value="ACY19782.1"/>
    <property type="molecule type" value="Genomic_DNA"/>
</dbReference>
<name>D0LDG2_GORB4</name>
<organism evidence="4 5">
    <name type="scientific">Gordonia bronchialis (strain ATCC 25592 / DSM 43247 / BCRC 13721 / JCM 3198 / KCTC 3076 / NBRC 16047 / NCTC 10667)</name>
    <name type="common">Rhodococcus bronchialis</name>
    <dbReference type="NCBI Taxonomy" id="526226"/>
    <lineage>
        <taxon>Bacteria</taxon>
        <taxon>Bacillati</taxon>
        <taxon>Actinomycetota</taxon>
        <taxon>Actinomycetes</taxon>
        <taxon>Mycobacteriales</taxon>
        <taxon>Gordoniaceae</taxon>
        <taxon>Gordonia</taxon>
    </lineage>
</organism>
<sequence>MATSSPAQVRPARPDDVEPLLALRERVAREGIWIGTEAPVDAERELTVFSATLDADDRDLFVAIVDGVLVGGLGVQFTTPGVTALGMQIDREWRGRGIGSALMDAAVAWSRAHDAHKMELQVWPHNAAAIALYEKFGFEREGYLRRHYRRRSGELWDAIVMGLVLDTTSPGWSLHGSSTAGN</sequence>
<evidence type="ECO:0000313" key="4">
    <source>
        <dbReference type="EMBL" id="ACY19782.1"/>
    </source>
</evidence>
<dbReference type="STRING" id="526226.Gbro_0449"/>
<evidence type="ECO:0000313" key="5">
    <source>
        <dbReference type="Proteomes" id="UP000001219"/>
    </source>
</evidence>
<protein>
    <submittedName>
        <fullName evidence="4">GCN5-related N-acetyltransferase</fullName>
    </submittedName>
</protein>
<gene>
    <name evidence="4" type="ordered locus">Gbro_0449</name>
</gene>